<keyword evidence="2" id="KW-0472">Membrane</keyword>
<dbReference type="AlphaFoldDB" id="A0A9P5N649"/>
<dbReference type="OrthoDB" id="2576477at2759"/>
<accession>A0A9P5N649</accession>
<keyword evidence="2" id="KW-1133">Transmembrane helix</keyword>
<evidence type="ECO:0000313" key="3">
    <source>
        <dbReference type="EMBL" id="KAF8487051.1"/>
    </source>
</evidence>
<evidence type="ECO:0000256" key="2">
    <source>
        <dbReference type="SAM" id="Phobius"/>
    </source>
</evidence>
<keyword evidence="4" id="KW-1185">Reference proteome</keyword>
<name>A0A9P5N649_9AGAM</name>
<feature type="compositionally biased region" description="Basic and acidic residues" evidence="1">
    <location>
        <begin position="116"/>
        <end position="128"/>
    </location>
</feature>
<gene>
    <name evidence="3" type="ORF">DFH94DRAFT_702605</name>
</gene>
<evidence type="ECO:0000313" key="4">
    <source>
        <dbReference type="Proteomes" id="UP000759537"/>
    </source>
</evidence>
<dbReference type="Proteomes" id="UP000759537">
    <property type="component" value="Unassembled WGS sequence"/>
</dbReference>
<feature type="transmembrane region" description="Helical" evidence="2">
    <location>
        <begin position="161"/>
        <end position="178"/>
    </location>
</feature>
<feature type="transmembrane region" description="Helical" evidence="2">
    <location>
        <begin position="315"/>
        <end position="337"/>
    </location>
</feature>
<feature type="region of interest" description="Disordered" evidence="1">
    <location>
        <begin position="1"/>
        <end position="48"/>
    </location>
</feature>
<organism evidence="3 4">
    <name type="scientific">Russula ochroleuca</name>
    <dbReference type="NCBI Taxonomy" id="152965"/>
    <lineage>
        <taxon>Eukaryota</taxon>
        <taxon>Fungi</taxon>
        <taxon>Dikarya</taxon>
        <taxon>Basidiomycota</taxon>
        <taxon>Agaricomycotina</taxon>
        <taxon>Agaricomycetes</taxon>
        <taxon>Russulales</taxon>
        <taxon>Russulaceae</taxon>
        <taxon>Russula</taxon>
    </lineage>
</organism>
<feature type="transmembrane region" description="Helical" evidence="2">
    <location>
        <begin position="184"/>
        <end position="207"/>
    </location>
</feature>
<keyword evidence="2" id="KW-0812">Transmembrane</keyword>
<reference evidence="3" key="2">
    <citation type="journal article" date="2020" name="Nat. Commun.">
        <title>Large-scale genome sequencing of mycorrhizal fungi provides insights into the early evolution of symbiotic traits.</title>
        <authorList>
            <person name="Miyauchi S."/>
            <person name="Kiss E."/>
            <person name="Kuo A."/>
            <person name="Drula E."/>
            <person name="Kohler A."/>
            <person name="Sanchez-Garcia M."/>
            <person name="Morin E."/>
            <person name="Andreopoulos B."/>
            <person name="Barry K.W."/>
            <person name="Bonito G."/>
            <person name="Buee M."/>
            <person name="Carver A."/>
            <person name="Chen C."/>
            <person name="Cichocki N."/>
            <person name="Clum A."/>
            <person name="Culley D."/>
            <person name="Crous P.W."/>
            <person name="Fauchery L."/>
            <person name="Girlanda M."/>
            <person name="Hayes R.D."/>
            <person name="Keri Z."/>
            <person name="LaButti K."/>
            <person name="Lipzen A."/>
            <person name="Lombard V."/>
            <person name="Magnuson J."/>
            <person name="Maillard F."/>
            <person name="Murat C."/>
            <person name="Nolan M."/>
            <person name="Ohm R.A."/>
            <person name="Pangilinan J."/>
            <person name="Pereira M.F."/>
            <person name="Perotto S."/>
            <person name="Peter M."/>
            <person name="Pfister S."/>
            <person name="Riley R."/>
            <person name="Sitrit Y."/>
            <person name="Stielow J.B."/>
            <person name="Szollosi G."/>
            <person name="Zifcakova L."/>
            <person name="Stursova M."/>
            <person name="Spatafora J.W."/>
            <person name="Tedersoo L."/>
            <person name="Vaario L.M."/>
            <person name="Yamada A."/>
            <person name="Yan M."/>
            <person name="Wang P."/>
            <person name="Xu J."/>
            <person name="Bruns T."/>
            <person name="Baldrian P."/>
            <person name="Vilgalys R."/>
            <person name="Dunand C."/>
            <person name="Henrissat B."/>
            <person name="Grigoriev I.V."/>
            <person name="Hibbett D."/>
            <person name="Nagy L.G."/>
            <person name="Martin F.M."/>
        </authorList>
    </citation>
    <scope>NUCLEOTIDE SEQUENCE</scope>
    <source>
        <strain evidence="3">Prilba</strain>
    </source>
</reference>
<protein>
    <submittedName>
        <fullName evidence="3">Uncharacterized protein</fullName>
    </submittedName>
</protein>
<reference evidence="3" key="1">
    <citation type="submission" date="2019-10" db="EMBL/GenBank/DDBJ databases">
        <authorList>
            <consortium name="DOE Joint Genome Institute"/>
            <person name="Kuo A."/>
            <person name="Miyauchi S."/>
            <person name="Kiss E."/>
            <person name="Drula E."/>
            <person name="Kohler A."/>
            <person name="Sanchez-Garcia M."/>
            <person name="Andreopoulos B."/>
            <person name="Barry K.W."/>
            <person name="Bonito G."/>
            <person name="Buee M."/>
            <person name="Carver A."/>
            <person name="Chen C."/>
            <person name="Cichocki N."/>
            <person name="Clum A."/>
            <person name="Culley D."/>
            <person name="Crous P.W."/>
            <person name="Fauchery L."/>
            <person name="Girlanda M."/>
            <person name="Hayes R."/>
            <person name="Keri Z."/>
            <person name="LaButti K."/>
            <person name="Lipzen A."/>
            <person name="Lombard V."/>
            <person name="Magnuson J."/>
            <person name="Maillard F."/>
            <person name="Morin E."/>
            <person name="Murat C."/>
            <person name="Nolan M."/>
            <person name="Ohm R."/>
            <person name="Pangilinan J."/>
            <person name="Pereira M."/>
            <person name="Perotto S."/>
            <person name="Peter M."/>
            <person name="Riley R."/>
            <person name="Sitrit Y."/>
            <person name="Stielow B."/>
            <person name="Szollosi G."/>
            <person name="Zifcakova L."/>
            <person name="Stursova M."/>
            <person name="Spatafora J.W."/>
            <person name="Tedersoo L."/>
            <person name="Vaario L.-M."/>
            <person name="Yamada A."/>
            <person name="Yan M."/>
            <person name="Wang P."/>
            <person name="Xu J."/>
            <person name="Bruns T."/>
            <person name="Baldrian P."/>
            <person name="Vilgalys R."/>
            <person name="Henrissat B."/>
            <person name="Grigoriev I.V."/>
            <person name="Hibbett D."/>
            <person name="Nagy L.G."/>
            <person name="Martin F.M."/>
        </authorList>
    </citation>
    <scope>NUCLEOTIDE SEQUENCE</scope>
    <source>
        <strain evidence="3">Prilba</strain>
    </source>
</reference>
<sequence>MSPQPPVAIVTDGTLLNVPQDPPPPYPSRERRHRRRRTAVEASSADSDDLAYLDITHAPPHPHLDETAPLLGVSSPTRRARTMSLSSAASISPSLAQTVVSAFRMDLDSDGEDGEETTHDRSAVGTLPDDHLPHAPGLIRHRARGWRARWRHYFRPVGRRAYWSALFHLLVINFPYALLAWVYLFVFTLLGTILLVALPLGAVLCFFDLLGARALARGEVALQSAFHGPLVYRLEGHVYPIFTRRCMPTAGEVEVGLGTRHERSFYRNSFSMVSGTVLRRCGATRVRIMTLCSGQFTDPTSYQALFYFLVIKPGITILLSLLLIVLVPVAFVLILPAPAMLRLVRRLGIWQANVAVDGLYLGGG</sequence>
<proteinExistence type="predicted"/>
<evidence type="ECO:0000256" key="1">
    <source>
        <dbReference type="SAM" id="MobiDB-lite"/>
    </source>
</evidence>
<comment type="caution">
    <text evidence="3">The sequence shown here is derived from an EMBL/GenBank/DDBJ whole genome shotgun (WGS) entry which is preliminary data.</text>
</comment>
<dbReference type="EMBL" id="WHVB01000001">
    <property type="protein sequence ID" value="KAF8487051.1"/>
    <property type="molecule type" value="Genomic_DNA"/>
</dbReference>
<feature type="region of interest" description="Disordered" evidence="1">
    <location>
        <begin position="108"/>
        <end position="128"/>
    </location>
</feature>